<dbReference type="OrthoDB" id="2551482at2759"/>
<sequence>MFAMYIQLLSVALFITVARAAVVMPQVVAPPPRPARRNCVPYTKLLPRNAEYRKHCDGDTPTGGDPKWPCFTFWSGYLGDVVATIDDPKADPDKDVFLVKNGFLEDFTIRDPTKPFSLTWDGQATLSYKDYKKDTGCYTIQVSRSKDTTLRIWVSDQDNKERKVDTLHNENPDPVEFCTKWAHLHVKYDGNEF</sequence>
<accession>A0A081CDL3</accession>
<reference evidence="2" key="1">
    <citation type="journal article" date="2014" name="Genome Announc.">
        <title>Draft Genome Sequence of the Yeast Pseudozyma antarctica Type Strain JCM10317, a Producer of the Glycolipid Biosurfactants, Mannosylerythritol Lipids.</title>
        <authorList>
            <person name="Saika A."/>
            <person name="Koike H."/>
            <person name="Hori T."/>
            <person name="Fukuoka T."/>
            <person name="Sato S."/>
            <person name="Habe H."/>
            <person name="Kitamoto D."/>
            <person name="Morita T."/>
        </authorList>
    </citation>
    <scope>NUCLEOTIDE SEQUENCE [LARGE SCALE GENOMIC DNA]</scope>
    <source>
        <strain evidence="2">JCM 10317</strain>
    </source>
</reference>
<protein>
    <submittedName>
        <fullName evidence="1">Uncharacterized protein</fullName>
    </submittedName>
</protein>
<dbReference type="Proteomes" id="UP000053758">
    <property type="component" value="Unassembled WGS sequence"/>
</dbReference>
<keyword evidence="2" id="KW-1185">Reference proteome</keyword>
<dbReference type="HOGENOM" id="CLU_111242_1_0_1"/>
<dbReference type="GeneID" id="26303718"/>
<gene>
    <name evidence="1" type="ORF">PAN0_006c2974</name>
</gene>
<evidence type="ECO:0000313" key="1">
    <source>
        <dbReference type="EMBL" id="GAK64759.1"/>
    </source>
</evidence>
<name>A0A081CDL3_PSEA2</name>
<dbReference type="EMBL" id="DF830073">
    <property type="protein sequence ID" value="GAK64759.1"/>
    <property type="molecule type" value="Genomic_DNA"/>
</dbReference>
<evidence type="ECO:0000313" key="2">
    <source>
        <dbReference type="Proteomes" id="UP000053758"/>
    </source>
</evidence>
<organism evidence="1 2">
    <name type="scientific">Pseudozyma antarctica</name>
    <name type="common">Yeast</name>
    <name type="synonym">Candida antarctica</name>
    <dbReference type="NCBI Taxonomy" id="84753"/>
    <lineage>
        <taxon>Eukaryota</taxon>
        <taxon>Fungi</taxon>
        <taxon>Dikarya</taxon>
        <taxon>Basidiomycota</taxon>
        <taxon>Ustilaginomycotina</taxon>
        <taxon>Ustilaginomycetes</taxon>
        <taxon>Ustilaginales</taxon>
        <taxon>Ustilaginaceae</taxon>
        <taxon>Moesziomyces</taxon>
    </lineage>
</organism>
<proteinExistence type="predicted"/>
<dbReference type="AlphaFoldDB" id="A0A081CDL3"/>
<dbReference type="RefSeq" id="XP_014657102.1">
    <property type="nucleotide sequence ID" value="XM_014801616.1"/>
</dbReference>